<dbReference type="Pfam" id="PF04102">
    <property type="entry name" value="SlyX"/>
    <property type="match status" value="1"/>
</dbReference>
<dbReference type="PANTHER" id="PTHR36508">
    <property type="entry name" value="PROTEIN SLYX"/>
    <property type="match status" value="1"/>
</dbReference>
<comment type="caution">
    <text evidence="1">The sequence shown here is derived from an EMBL/GenBank/DDBJ whole genome shotgun (WGS) entry which is preliminary data.</text>
</comment>
<evidence type="ECO:0000313" key="1">
    <source>
        <dbReference type="EMBL" id="NID14280.1"/>
    </source>
</evidence>
<dbReference type="EMBL" id="JAAQTL010000001">
    <property type="protein sequence ID" value="NID14280.1"/>
    <property type="molecule type" value="Genomic_DNA"/>
</dbReference>
<protein>
    <submittedName>
        <fullName evidence="1">SlyX family protein</fullName>
    </submittedName>
</protein>
<accession>A0A7X5QRZ5</accession>
<sequence length="70" mass="7745">MAEIDERLTELEVRLAFVDDTVNGLSSADAEIARRLDLLERAVRDLRADLVNMRAGLGSDPATEPPPPHY</sequence>
<name>A0A7X5QRZ5_9GAMM</name>
<evidence type="ECO:0000313" key="2">
    <source>
        <dbReference type="Proteomes" id="UP000518878"/>
    </source>
</evidence>
<dbReference type="InterPro" id="IPR007236">
    <property type="entry name" value="SlyX"/>
</dbReference>
<dbReference type="PANTHER" id="PTHR36508:SF1">
    <property type="entry name" value="PROTEIN SLYX"/>
    <property type="match status" value="1"/>
</dbReference>
<organism evidence="1 2">
    <name type="scientific">Luteibacter yeojuensis</name>
    <dbReference type="NCBI Taxonomy" id="345309"/>
    <lineage>
        <taxon>Bacteria</taxon>
        <taxon>Pseudomonadati</taxon>
        <taxon>Pseudomonadota</taxon>
        <taxon>Gammaproteobacteria</taxon>
        <taxon>Lysobacterales</taxon>
        <taxon>Rhodanobacteraceae</taxon>
        <taxon>Luteibacter</taxon>
    </lineage>
</organism>
<dbReference type="Proteomes" id="UP000518878">
    <property type="component" value="Unassembled WGS sequence"/>
</dbReference>
<gene>
    <name evidence="1" type="ORF">HBF32_02230</name>
</gene>
<proteinExistence type="predicted"/>
<dbReference type="Gene3D" id="1.20.5.300">
    <property type="match status" value="1"/>
</dbReference>
<keyword evidence="2" id="KW-1185">Reference proteome</keyword>
<reference evidence="1 2" key="1">
    <citation type="journal article" date="2006" name="Int. J. Syst. Evol. Microbiol.">
        <title>Dyella yeojuensis sp. nov., isolated from greenhouse soil in Korea.</title>
        <authorList>
            <person name="Kim B.Y."/>
            <person name="Weon H.Y."/>
            <person name="Lee K.H."/>
            <person name="Seok S.J."/>
            <person name="Kwon S.W."/>
            <person name="Go S.J."/>
            <person name="Stackebrandt E."/>
        </authorList>
    </citation>
    <scope>NUCLEOTIDE SEQUENCE [LARGE SCALE GENOMIC DNA]</scope>
    <source>
        <strain evidence="1 2">DSM 17673</strain>
    </source>
</reference>
<dbReference type="AlphaFoldDB" id="A0A7X5QRZ5"/>
<dbReference type="RefSeq" id="WP_166698000.1">
    <property type="nucleotide sequence ID" value="NZ_JAAQTL010000001.1"/>
</dbReference>